<dbReference type="EMBL" id="RBIE01000003">
    <property type="protein sequence ID" value="RKQ60644.1"/>
    <property type="molecule type" value="Genomic_DNA"/>
</dbReference>
<dbReference type="PANTHER" id="PTHR34216">
    <property type="match status" value="1"/>
</dbReference>
<dbReference type="Gene3D" id="3.20.20.370">
    <property type="entry name" value="Glycoside hydrolase/deacetylase"/>
    <property type="match status" value="1"/>
</dbReference>
<dbReference type="Pfam" id="PF01522">
    <property type="entry name" value="Polysacc_deac_1"/>
    <property type="match status" value="1"/>
</dbReference>
<dbReference type="GO" id="GO:0016810">
    <property type="term" value="F:hydrolase activity, acting on carbon-nitrogen (but not peptide) bonds"/>
    <property type="evidence" value="ECO:0007669"/>
    <property type="project" value="InterPro"/>
</dbReference>
<dbReference type="GO" id="GO:0005576">
    <property type="term" value="C:extracellular region"/>
    <property type="evidence" value="ECO:0007669"/>
    <property type="project" value="UniProtKB-SubCell"/>
</dbReference>
<sequence>MERVVFFLHRVYPDKGVDDLSLKDFERAINLITHRFKVVPLSELLNSSSKERLAAITFDDGYADNWVYAYPILKRRGLKAHIFITSGRIREDESVRPNLFDYWNGKVSWKELLKSTSMGKCHTEFFLRGRKSEFLSWRELREMSDVFTFGAHGLAHGKLPVSKDILDFYDGKNFHRDFLFPEPDLFTGKPRFKCKSSLWGPSFIPSKELFKLCRSFPKEGSWKEKLREEVKKLPFGRFEGEGEAKFRIERELEESNRLIEENLGVRPETFSWPFGHYSSLSKEVASKFYSYVFTTKRGVIDGSSDPLELPRVPLGREVWTVLGRVITFSTPIYRVYRKLKGDKSL</sequence>
<keyword evidence="5" id="KW-1185">Reference proteome</keyword>
<evidence type="ECO:0000313" key="4">
    <source>
        <dbReference type="EMBL" id="RKQ60644.1"/>
    </source>
</evidence>
<proteinExistence type="predicted"/>
<reference evidence="4 5" key="1">
    <citation type="submission" date="2018-10" db="EMBL/GenBank/DDBJ databases">
        <title>Genomic Encyclopedia of Type Strains, Phase IV (KMG-IV): sequencing the most valuable type-strain genomes for metagenomic binning, comparative biology and taxonomic classification.</title>
        <authorList>
            <person name="Goeker M."/>
        </authorList>
    </citation>
    <scope>NUCLEOTIDE SEQUENCE [LARGE SCALE GENOMIC DNA]</scope>
    <source>
        <strain evidence="4 5">DSM 15521</strain>
    </source>
</reference>
<dbReference type="InterPro" id="IPR011330">
    <property type="entry name" value="Glyco_hydro/deAcase_b/a-brl"/>
</dbReference>
<protein>
    <submittedName>
        <fullName evidence="4">Polysaccharide deacetylase</fullName>
    </submittedName>
</protein>
<dbReference type="GO" id="GO:0005975">
    <property type="term" value="P:carbohydrate metabolic process"/>
    <property type="evidence" value="ECO:0007669"/>
    <property type="project" value="InterPro"/>
</dbReference>
<dbReference type="CDD" id="cd10969">
    <property type="entry name" value="CE4_Ecf1_like_5s"/>
    <property type="match status" value="1"/>
</dbReference>
<evidence type="ECO:0000256" key="1">
    <source>
        <dbReference type="ARBA" id="ARBA00004613"/>
    </source>
</evidence>
<dbReference type="SUPFAM" id="SSF88713">
    <property type="entry name" value="Glycoside hydrolase/deacetylase"/>
    <property type="match status" value="1"/>
</dbReference>
<keyword evidence="2" id="KW-0732">Signal</keyword>
<gene>
    <name evidence="4" type="ORF">C7457_1473</name>
</gene>
<dbReference type="InterPro" id="IPR051398">
    <property type="entry name" value="Polysacch_Deacetylase"/>
</dbReference>
<organism evidence="4 5">
    <name type="scientific">Thermovibrio guaymasensis</name>
    <dbReference type="NCBI Taxonomy" id="240167"/>
    <lineage>
        <taxon>Bacteria</taxon>
        <taxon>Pseudomonadati</taxon>
        <taxon>Aquificota</taxon>
        <taxon>Aquificia</taxon>
        <taxon>Desulfurobacteriales</taxon>
        <taxon>Desulfurobacteriaceae</taxon>
        <taxon>Thermovibrio</taxon>
    </lineage>
</organism>
<dbReference type="PANTHER" id="PTHR34216:SF3">
    <property type="entry name" value="POLY-BETA-1,6-N-ACETYL-D-GLUCOSAMINE N-DEACETYLASE"/>
    <property type="match status" value="1"/>
</dbReference>
<accession>A0A420W6C4</accession>
<comment type="caution">
    <text evidence="4">The sequence shown here is derived from an EMBL/GenBank/DDBJ whole genome shotgun (WGS) entry which is preliminary data.</text>
</comment>
<dbReference type="InterPro" id="IPR002509">
    <property type="entry name" value="NODB_dom"/>
</dbReference>
<feature type="domain" description="NodB homology" evidence="3">
    <location>
        <begin position="49"/>
        <end position="159"/>
    </location>
</feature>
<evidence type="ECO:0000313" key="5">
    <source>
        <dbReference type="Proteomes" id="UP000280881"/>
    </source>
</evidence>
<dbReference type="OrthoDB" id="9778320at2"/>
<dbReference type="Proteomes" id="UP000280881">
    <property type="component" value="Unassembled WGS sequence"/>
</dbReference>
<dbReference type="RefSeq" id="WP_121171580.1">
    <property type="nucleotide sequence ID" value="NZ_RBIE01000003.1"/>
</dbReference>
<name>A0A420W6C4_9BACT</name>
<evidence type="ECO:0000256" key="2">
    <source>
        <dbReference type="ARBA" id="ARBA00022729"/>
    </source>
</evidence>
<dbReference type="AlphaFoldDB" id="A0A420W6C4"/>
<comment type="subcellular location">
    <subcellularLocation>
        <location evidence="1">Secreted</location>
    </subcellularLocation>
</comment>
<evidence type="ECO:0000259" key="3">
    <source>
        <dbReference type="Pfam" id="PF01522"/>
    </source>
</evidence>